<evidence type="ECO:0000313" key="11">
    <source>
        <dbReference type="Proteomes" id="UP000838324"/>
    </source>
</evidence>
<dbReference type="InterPro" id="IPR003660">
    <property type="entry name" value="HAMP_dom"/>
</dbReference>
<keyword evidence="7" id="KW-0812">Transmembrane</keyword>
<dbReference type="SMART" id="SM00283">
    <property type="entry name" value="MA"/>
    <property type="match status" value="1"/>
</dbReference>
<evidence type="ECO:0000259" key="8">
    <source>
        <dbReference type="PROSITE" id="PS50111"/>
    </source>
</evidence>
<comment type="subcellular location">
    <subcellularLocation>
        <location evidence="1">Cell membrane</location>
    </subcellularLocation>
</comment>
<dbReference type="SUPFAM" id="SSF58104">
    <property type="entry name" value="Methyl-accepting chemotaxis protein (MCP) signaling domain"/>
    <property type="match status" value="1"/>
</dbReference>
<dbReference type="PANTHER" id="PTHR32089">
    <property type="entry name" value="METHYL-ACCEPTING CHEMOTAXIS PROTEIN MCPB"/>
    <property type="match status" value="1"/>
</dbReference>
<protein>
    <submittedName>
        <fullName evidence="10">Methyl-accepting chemotaxis protein McpB</fullName>
    </submittedName>
</protein>
<evidence type="ECO:0000259" key="9">
    <source>
        <dbReference type="PROSITE" id="PS50885"/>
    </source>
</evidence>
<comment type="similarity">
    <text evidence="5">Belongs to the methyl-accepting chemotaxis (MCP) protein family.</text>
</comment>
<dbReference type="PROSITE" id="PS50111">
    <property type="entry name" value="CHEMOTAXIS_TRANSDUC_2"/>
    <property type="match status" value="1"/>
</dbReference>
<name>A0ABN8GGG9_9BACL</name>
<evidence type="ECO:0000256" key="7">
    <source>
        <dbReference type="SAM" id="Phobius"/>
    </source>
</evidence>
<dbReference type="Gene3D" id="6.10.340.10">
    <property type="match status" value="1"/>
</dbReference>
<reference evidence="10" key="1">
    <citation type="submission" date="2022-01" db="EMBL/GenBank/DDBJ databases">
        <authorList>
            <person name="Criscuolo A."/>
        </authorList>
    </citation>
    <scope>NUCLEOTIDE SEQUENCE</scope>
    <source>
        <strain evidence="10">CIP111892</strain>
    </source>
</reference>
<dbReference type="Proteomes" id="UP000838324">
    <property type="component" value="Unassembled WGS sequence"/>
</dbReference>
<dbReference type="PROSITE" id="PS50885">
    <property type="entry name" value="HAMP"/>
    <property type="match status" value="1"/>
</dbReference>
<feature type="transmembrane region" description="Helical" evidence="7">
    <location>
        <begin position="108"/>
        <end position="133"/>
    </location>
</feature>
<organism evidence="10 11">
    <name type="scientific">Paenibacillus auburnensis</name>
    <dbReference type="NCBI Taxonomy" id="2905649"/>
    <lineage>
        <taxon>Bacteria</taxon>
        <taxon>Bacillati</taxon>
        <taxon>Bacillota</taxon>
        <taxon>Bacilli</taxon>
        <taxon>Bacillales</taxon>
        <taxon>Paenibacillaceae</taxon>
        <taxon>Paenibacillus</taxon>
    </lineage>
</organism>
<keyword evidence="7" id="KW-1133">Transmembrane helix</keyword>
<dbReference type="Pfam" id="PF00672">
    <property type="entry name" value="HAMP"/>
    <property type="match status" value="1"/>
</dbReference>
<dbReference type="SMART" id="SM00304">
    <property type="entry name" value="HAMP"/>
    <property type="match status" value="2"/>
</dbReference>
<comment type="caution">
    <text evidence="10">The sequence shown here is derived from an EMBL/GenBank/DDBJ whole genome shotgun (WGS) entry which is preliminary data.</text>
</comment>
<accession>A0ABN8GGG9</accession>
<evidence type="ECO:0000256" key="2">
    <source>
        <dbReference type="ARBA" id="ARBA00022475"/>
    </source>
</evidence>
<evidence type="ECO:0000256" key="1">
    <source>
        <dbReference type="ARBA" id="ARBA00004236"/>
    </source>
</evidence>
<evidence type="ECO:0000256" key="6">
    <source>
        <dbReference type="PROSITE-ProRule" id="PRU00284"/>
    </source>
</evidence>
<dbReference type="PANTHER" id="PTHR32089:SF112">
    <property type="entry name" value="LYSOZYME-LIKE PROTEIN-RELATED"/>
    <property type="match status" value="1"/>
</dbReference>
<evidence type="ECO:0000256" key="5">
    <source>
        <dbReference type="ARBA" id="ARBA00029447"/>
    </source>
</evidence>
<keyword evidence="3 7" id="KW-0472">Membrane</keyword>
<keyword evidence="11" id="KW-1185">Reference proteome</keyword>
<dbReference type="InterPro" id="IPR004089">
    <property type="entry name" value="MCPsignal_dom"/>
</dbReference>
<evidence type="ECO:0000256" key="4">
    <source>
        <dbReference type="ARBA" id="ARBA00023224"/>
    </source>
</evidence>
<dbReference type="CDD" id="cd06225">
    <property type="entry name" value="HAMP"/>
    <property type="match status" value="1"/>
</dbReference>
<keyword evidence="4 6" id="KW-0807">Transducer</keyword>
<dbReference type="EMBL" id="CAKMMG010000003">
    <property type="protein sequence ID" value="CAH1208451.1"/>
    <property type="molecule type" value="Genomic_DNA"/>
</dbReference>
<proteinExistence type="inferred from homology"/>
<feature type="domain" description="Methyl-accepting transducer" evidence="8">
    <location>
        <begin position="203"/>
        <end position="439"/>
    </location>
</feature>
<dbReference type="Gene3D" id="1.10.287.950">
    <property type="entry name" value="Methyl-accepting chemotaxis protein"/>
    <property type="match status" value="1"/>
</dbReference>
<feature type="domain" description="HAMP" evidence="9">
    <location>
        <begin position="131"/>
        <end position="184"/>
    </location>
</feature>
<evidence type="ECO:0000256" key="3">
    <source>
        <dbReference type="ARBA" id="ARBA00023136"/>
    </source>
</evidence>
<sequence length="489" mass="53271">MELKEDLEQLTIKIDDERKQLIHLIKSSEQAMELYDEFSTNYEAYLNKIPEFIEIGLANNYEEASRIHSEAYPLWLKANELIAKVISGTNELSEEATDKSLEVTYKSFLIILLVTVISLLLAVFIAFFIANIFSKPIQRLNASAILIAKGDLTGEPIMLKSRDELGTLNASFNTMKVSLHAMIQSVSKTSEQVGASSEELLASAEQNKSASGKISRTIEQLAVGTADQVNMVNRSLQEMTQMANNSKQISELAKSVSTSAVATVNQSKNGNSIIHNAVEQMDTVRNSLASLTELVIGLGERSAEIGIITETINSIAHQTNLLAMNAAIEAAHAGEHGKGFTVVATEVRKLSKESSEFAQKITDLVEIIQNDTNHAIQAVKVNNSETEAGIKIVNAAGQAFEQISDAVKKVAGDIQEVSERSQEMSSSTNGLVRYMQQISNVAEDASGGVHNVTAITEEQLASMEEITSSANSLSNMAEELQERINKFKV</sequence>
<evidence type="ECO:0000313" key="10">
    <source>
        <dbReference type="EMBL" id="CAH1208451.1"/>
    </source>
</evidence>
<keyword evidence="2" id="KW-1003">Cell membrane</keyword>
<gene>
    <name evidence="10" type="primary">mcpB_2</name>
    <name evidence="10" type="ORF">PAECIP111892_03112</name>
</gene>
<dbReference type="Pfam" id="PF00015">
    <property type="entry name" value="MCPsignal"/>
    <property type="match status" value="1"/>
</dbReference>